<feature type="domain" description="Chorismate-utilising enzyme C-terminal" evidence="1">
    <location>
        <begin position="115"/>
        <end position="370"/>
    </location>
</feature>
<dbReference type="Proteomes" id="UP000323664">
    <property type="component" value="Unassembled WGS sequence"/>
</dbReference>
<dbReference type="InterPro" id="IPR005801">
    <property type="entry name" value="ADC_synthase"/>
</dbReference>
<dbReference type="EMBL" id="RIAS01000001">
    <property type="protein sequence ID" value="KAA8782352.1"/>
    <property type="molecule type" value="Genomic_DNA"/>
</dbReference>
<dbReference type="PANTHER" id="PTHR11236">
    <property type="entry name" value="AMINOBENZOATE/ANTHRANILATE SYNTHASE"/>
    <property type="match status" value="1"/>
</dbReference>
<dbReference type="Pfam" id="PF00425">
    <property type="entry name" value="Chorismate_bind"/>
    <property type="match status" value="1"/>
</dbReference>
<evidence type="ECO:0000313" key="2">
    <source>
        <dbReference type="EMBL" id="KAA8782352.1"/>
    </source>
</evidence>
<evidence type="ECO:0000313" key="3">
    <source>
        <dbReference type="Proteomes" id="UP000323664"/>
    </source>
</evidence>
<dbReference type="InterPro" id="IPR015890">
    <property type="entry name" value="Chorismate_C"/>
</dbReference>
<dbReference type="GO" id="GO:0000162">
    <property type="term" value="P:L-tryptophan biosynthetic process"/>
    <property type="evidence" value="ECO:0007669"/>
    <property type="project" value="TreeGrafter"/>
</dbReference>
<dbReference type="EC" id="2.6.1.85" evidence="2"/>
<protein>
    <submittedName>
        <fullName evidence="2">Aminodeoxychorismate synthase component I</fullName>
        <ecNumber evidence="2">2.6.1.85</ecNumber>
    </submittedName>
</protein>
<proteinExistence type="predicted"/>
<organism evidence="2 3">
    <name type="scientific">Paenibacillus amylolyticus</name>
    <dbReference type="NCBI Taxonomy" id="1451"/>
    <lineage>
        <taxon>Bacteria</taxon>
        <taxon>Bacillati</taxon>
        <taxon>Bacillota</taxon>
        <taxon>Bacilli</taxon>
        <taxon>Bacillales</taxon>
        <taxon>Paenibacillaceae</taxon>
        <taxon>Paenibacillus</taxon>
    </lineage>
</organism>
<dbReference type="Gene3D" id="3.30.470.10">
    <property type="match status" value="1"/>
</dbReference>
<dbReference type="InterPro" id="IPR001544">
    <property type="entry name" value="Aminotrans_IV"/>
</dbReference>
<dbReference type="InterPro" id="IPR036038">
    <property type="entry name" value="Aminotransferase-like"/>
</dbReference>
<keyword evidence="2" id="KW-0032">Aminotransferase</keyword>
<keyword evidence="2" id="KW-0808">Transferase</keyword>
<dbReference type="OrthoDB" id="9803598at2"/>
<dbReference type="InterPro" id="IPR005802">
    <property type="entry name" value="ADC_synth_comp_1"/>
</dbReference>
<gene>
    <name evidence="2" type="primary">pabB</name>
    <name evidence="2" type="ORF">EC604_00635</name>
</gene>
<sequence length="598" mass="68097">MNQSDANPYILFDFVSEDRCKQRKIFTNPVEVIKATSIEEVKPALREIQDAVDKGYYAVGYVSYEAAPAFDPAFRVHSDVVLPLIWFGIFEGYDTGYASSSNEYQISGWEPTVTENTYHQNIHKIHEAIARGDTYQVNYTMRLRSEYEGDPYAFYTKLCDAQQADYSAMLQLGDISILSASPELFFKKNGNQLETRPMKGTVKRGLYQEQDDELAKWLHQSPKNRAENVMITDLLRNDLSVIAETGSVQVPRLFDIEKYYTLFQMTSTVTANTRSHIQLEDVFTALFPCGSITGAPKISTMDLIYELEDTPREIYCGSIGMLSPDGSSVFNVAIRTVWMDHQRNQAEYGVGGGITWDSTASDEYAEAKTKALMLTEQKPYFELLESLRLEKGQYSLLERHLDRMMDSASYFNFVADREVIHNQLTVYASKHTTGLHKVRVLLSPLGEISVESTPFIDRRETQTVALAKSPILSNQRFLYHKTTYRDMYDVHRMAGGDAYDVLLWNEHRELTEFITGNVVIEQKGKKYTPPRDSGLLAGTFRNQLLNDGILEEKVLTYKDIIEATNIWLINSVRGWVSVKISQESLDRSLQELTVTSGQ</sequence>
<dbReference type="AlphaFoldDB" id="A0A5M9WJP6"/>
<dbReference type="NCBIfam" id="TIGR00553">
    <property type="entry name" value="pabB"/>
    <property type="match status" value="1"/>
</dbReference>
<dbReference type="InterPro" id="IPR019999">
    <property type="entry name" value="Anth_synth_I-like"/>
</dbReference>
<dbReference type="SUPFAM" id="SSF56322">
    <property type="entry name" value="ADC synthase"/>
    <property type="match status" value="1"/>
</dbReference>
<evidence type="ECO:0000259" key="1">
    <source>
        <dbReference type="Pfam" id="PF00425"/>
    </source>
</evidence>
<dbReference type="GO" id="GO:0046820">
    <property type="term" value="F:4-amino-4-deoxychorismate synthase activity"/>
    <property type="evidence" value="ECO:0007669"/>
    <property type="project" value="UniProtKB-EC"/>
</dbReference>
<dbReference type="InterPro" id="IPR043131">
    <property type="entry name" value="BCAT-like_N"/>
</dbReference>
<name>A0A5M9WJP6_PAEAM</name>
<accession>A0A5M9WJP6</accession>
<dbReference type="Gene3D" id="3.60.120.10">
    <property type="entry name" value="Anthranilate synthase"/>
    <property type="match status" value="1"/>
</dbReference>
<reference evidence="2 3" key="1">
    <citation type="journal article" date="2019" name="J. Ind. Microbiol. Biotechnol.">
        <title>Paenibacillus amylolyticus 27C64 has a diverse set of carbohydrate-active enzymes and complete pectin deconstruction system.</title>
        <authorList>
            <person name="Keggi C."/>
            <person name="Doran-Peterson J."/>
        </authorList>
    </citation>
    <scope>NUCLEOTIDE SEQUENCE [LARGE SCALE GENOMIC DNA]</scope>
    <source>
        <strain evidence="2 3">27C64</strain>
    </source>
</reference>
<dbReference type="SUPFAM" id="SSF56752">
    <property type="entry name" value="D-aminoacid aminotransferase-like PLP-dependent enzymes"/>
    <property type="match status" value="1"/>
</dbReference>
<dbReference type="PANTHER" id="PTHR11236:SF50">
    <property type="entry name" value="AMINODEOXYCHORISMATE SYNTHASE COMPONENT 1"/>
    <property type="match status" value="1"/>
</dbReference>
<dbReference type="RefSeq" id="WP_123062300.1">
    <property type="nucleotide sequence ID" value="NZ_RIAS01000001.1"/>
</dbReference>
<dbReference type="Gene3D" id="3.20.10.10">
    <property type="entry name" value="D-amino Acid Aminotransferase, subunit A, domain 2"/>
    <property type="match status" value="1"/>
</dbReference>
<dbReference type="InterPro" id="IPR043132">
    <property type="entry name" value="BCAT-like_C"/>
</dbReference>
<dbReference type="GO" id="GO:0009396">
    <property type="term" value="P:folic acid-containing compound biosynthetic process"/>
    <property type="evidence" value="ECO:0007669"/>
    <property type="project" value="InterPro"/>
</dbReference>
<dbReference type="Pfam" id="PF01063">
    <property type="entry name" value="Aminotran_4"/>
    <property type="match status" value="1"/>
</dbReference>
<comment type="caution">
    <text evidence="2">The sequence shown here is derived from an EMBL/GenBank/DDBJ whole genome shotgun (WGS) entry which is preliminary data.</text>
</comment>
<dbReference type="PRINTS" id="PR00095">
    <property type="entry name" value="ANTSNTHASEI"/>
</dbReference>